<accession>A0A5C6A0U5</accession>
<name>A0A5C6A0U5_9BACT</name>
<dbReference type="SUPFAM" id="SSF50952">
    <property type="entry name" value="Soluble quinoprotein glucose dehydrogenase"/>
    <property type="match status" value="1"/>
</dbReference>
<dbReference type="Gene3D" id="2.120.10.30">
    <property type="entry name" value="TolB, C-terminal domain"/>
    <property type="match status" value="1"/>
</dbReference>
<sequence>MPERFRGASVGAVVLVVSLIGVTAPAGYELELVASGLNKPIYATHAPGDPGGLYVVPQRDAGSGPGLSTGTIVRHDLVTGQTVPFLQVTGLDADTQGGLHALAFHPDYQPGVEGSKLYVIALESSPTPFIANNTLQEWVIGPAGVPQYARTLLQFPGLEENDASHSMDWIGFRPGAQGDERDWLYMTVGDGGVQANENDYVNNAQDLSSLRGKMLRLDVSGADDHPSDPNRNYGFTPTIYFGDDDANDGVPGETAPEVYYSGLRNPWRASFDRATGDIWIGDVGYGGGEELNYIAGGVMGLDAAGQPAGPGAGAEYGVDFGWPRRDGYVEGDWDDGGPRDPDGPEGIRPESIDPLYLFSRSDQPDSIRSITGGYVYRGPDQHPALQGRYFVGGFDFPEPKVMVANFQADETGFGGQIDFDVITDQLAASLAGAGLDLDQFASFGEDADGNLYLLDFGDECSSGCTSETGWTGVLTQFGTGEVYRLVYVPDPSEGDFNNDGAVNAADYTVWRDGLGTNYTQADYGVWASNYGAVSGPTSATPEPATVALVGLAVLLAGAGRTPHRSRTGAPRNARGITGHSLVRK</sequence>
<feature type="region of interest" description="Disordered" evidence="1">
    <location>
        <begin position="330"/>
        <end position="351"/>
    </location>
</feature>
<keyword evidence="4" id="KW-1185">Reference proteome</keyword>
<dbReference type="InterPro" id="IPR012938">
    <property type="entry name" value="Glc/Sorbosone_DH"/>
</dbReference>
<dbReference type="PANTHER" id="PTHR19328">
    <property type="entry name" value="HEDGEHOG-INTERACTING PROTEIN"/>
    <property type="match status" value="1"/>
</dbReference>
<evidence type="ECO:0000259" key="2">
    <source>
        <dbReference type="Pfam" id="PF07995"/>
    </source>
</evidence>
<dbReference type="PROSITE" id="PS00018">
    <property type="entry name" value="EF_HAND_1"/>
    <property type="match status" value="1"/>
</dbReference>
<dbReference type="InterPro" id="IPR011041">
    <property type="entry name" value="Quinoprot_gluc/sorb_DH_b-prop"/>
</dbReference>
<proteinExistence type="predicted"/>
<evidence type="ECO:0000313" key="3">
    <source>
        <dbReference type="EMBL" id="TWT93452.1"/>
    </source>
</evidence>
<dbReference type="Proteomes" id="UP000317421">
    <property type="component" value="Unassembled WGS sequence"/>
</dbReference>
<dbReference type="InterPro" id="IPR011042">
    <property type="entry name" value="6-blade_b-propeller_TolB-like"/>
</dbReference>
<reference evidence="3 4" key="1">
    <citation type="submission" date="2019-02" db="EMBL/GenBank/DDBJ databases">
        <title>Deep-cultivation of Planctomycetes and their phenomic and genomic characterization uncovers novel biology.</title>
        <authorList>
            <person name="Wiegand S."/>
            <person name="Jogler M."/>
            <person name="Boedeker C."/>
            <person name="Pinto D."/>
            <person name="Vollmers J."/>
            <person name="Rivas-Marin E."/>
            <person name="Kohn T."/>
            <person name="Peeters S.H."/>
            <person name="Heuer A."/>
            <person name="Rast P."/>
            <person name="Oberbeckmann S."/>
            <person name="Bunk B."/>
            <person name="Jeske O."/>
            <person name="Meyerdierks A."/>
            <person name="Storesund J.E."/>
            <person name="Kallscheuer N."/>
            <person name="Luecker S."/>
            <person name="Lage O.M."/>
            <person name="Pohl T."/>
            <person name="Merkel B.J."/>
            <person name="Hornburger P."/>
            <person name="Mueller R.-W."/>
            <person name="Bruemmer F."/>
            <person name="Labrenz M."/>
            <person name="Spormann A.M."/>
            <person name="Op Den Camp H."/>
            <person name="Overmann J."/>
            <person name="Amann R."/>
            <person name="Jetten M.S.M."/>
            <person name="Mascher T."/>
            <person name="Medema M.H."/>
            <person name="Devos D.P."/>
            <person name="Kaster A.-K."/>
            <person name="Ovreas L."/>
            <person name="Rohde M."/>
            <person name="Galperin M.Y."/>
            <person name="Jogler C."/>
        </authorList>
    </citation>
    <scope>NUCLEOTIDE SEQUENCE [LARGE SCALE GENOMIC DNA]</scope>
    <source>
        <strain evidence="3 4">Pla108</strain>
    </source>
</reference>
<feature type="region of interest" description="Disordered" evidence="1">
    <location>
        <begin position="561"/>
        <end position="584"/>
    </location>
</feature>
<feature type="compositionally biased region" description="Basic and acidic residues" evidence="1">
    <location>
        <begin position="336"/>
        <end position="351"/>
    </location>
</feature>
<gene>
    <name evidence="3" type="ORF">Pla108_39460</name>
</gene>
<evidence type="ECO:0000256" key="1">
    <source>
        <dbReference type="SAM" id="MobiDB-lite"/>
    </source>
</evidence>
<dbReference type="RefSeq" id="WP_197526718.1">
    <property type="nucleotide sequence ID" value="NZ_SJPR01000008.1"/>
</dbReference>
<dbReference type="InterPro" id="IPR018247">
    <property type="entry name" value="EF_Hand_1_Ca_BS"/>
</dbReference>
<organism evidence="3 4">
    <name type="scientific">Botrimarina colliarenosi</name>
    <dbReference type="NCBI Taxonomy" id="2528001"/>
    <lineage>
        <taxon>Bacteria</taxon>
        <taxon>Pseudomonadati</taxon>
        <taxon>Planctomycetota</taxon>
        <taxon>Planctomycetia</taxon>
        <taxon>Pirellulales</taxon>
        <taxon>Lacipirellulaceae</taxon>
        <taxon>Botrimarina</taxon>
    </lineage>
</organism>
<protein>
    <recommendedName>
        <fullName evidence="2">Glucose/Sorbosone dehydrogenase domain-containing protein</fullName>
    </recommendedName>
</protein>
<dbReference type="Pfam" id="PF07995">
    <property type="entry name" value="GSDH"/>
    <property type="match status" value="1"/>
</dbReference>
<evidence type="ECO:0000313" key="4">
    <source>
        <dbReference type="Proteomes" id="UP000317421"/>
    </source>
</evidence>
<dbReference type="AlphaFoldDB" id="A0A5C6A0U5"/>
<comment type="caution">
    <text evidence="3">The sequence shown here is derived from an EMBL/GenBank/DDBJ whole genome shotgun (WGS) entry which is preliminary data.</text>
</comment>
<dbReference type="PANTHER" id="PTHR19328:SF75">
    <property type="entry name" value="ALDOSE SUGAR DEHYDROGENASE YLII"/>
    <property type="match status" value="1"/>
</dbReference>
<feature type="domain" description="Glucose/Sorbosone dehydrogenase" evidence="2">
    <location>
        <begin position="88"/>
        <end position="297"/>
    </location>
</feature>
<dbReference type="EMBL" id="SJPR01000008">
    <property type="protein sequence ID" value="TWT93452.1"/>
    <property type="molecule type" value="Genomic_DNA"/>
</dbReference>